<dbReference type="PANTHER" id="PTHR11070:SF2">
    <property type="entry name" value="ATP-DEPENDENT DNA HELICASE SRS2"/>
    <property type="match status" value="1"/>
</dbReference>
<organism evidence="8 9">
    <name type="scientific">Roseibium litorale</name>
    <dbReference type="NCBI Taxonomy" id="2803841"/>
    <lineage>
        <taxon>Bacteria</taxon>
        <taxon>Pseudomonadati</taxon>
        <taxon>Pseudomonadota</taxon>
        <taxon>Alphaproteobacteria</taxon>
        <taxon>Hyphomicrobiales</taxon>
        <taxon>Stappiaceae</taxon>
        <taxon>Roseibium</taxon>
    </lineage>
</organism>
<gene>
    <name evidence="8" type="ORF">IG616_18365</name>
</gene>
<comment type="caution">
    <text evidence="8">The sequence shown here is derived from an EMBL/GenBank/DDBJ whole genome shotgun (WGS) entry which is preliminary data.</text>
</comment>
<proteinExistence type="predicted"/>
<feature type="domain" description="UvrD-like helicase ATP-binding" evidence="7">
    <location>
        <begin position="234"/>
        <end position="557"/>
    </location>
</feature>
<dbReference type="EMBL" id="JACYXI010000013">
    <property type="protein sequence ID" value="MBD8893515.1"/>
    <property type="molecule type" value="Genomic_DNA"/>
</dbReference>
<reference evidence="8 9" key="2">
    <citation type="journal article" date="2021" name="Int. J. Syst. Evol. Microbiol.">
        <title>Roseibium litorale sp. nov., isolated from a tidal flat sediment and proposal for the reclassification of Labrenzia polysiphoniae as Roseibium polysiphoniae comb. nov.</title>
        <authorList>
            <person name="Liu Y."/>
            <person name="Pei T."/>
            <person name="Du J."/>
            <person name="Chao M."/>
            <person name="Deng M.R."/>
            <person name="Zhu H."/>
        </authorList>
    </citation>
    <scope>NUCLEOTIDE SEQUENCE [LARGE SCALE GENOMIC DNA]</scope>
    <source>
        <strain evidence="8 9">4C16A</strain>
    </source>
</reference>
<dbReference type="InterPro" id="IPR027417">
    <property type="entry name" value="P-loop_NTPase"/>
</dbReference>
<keyword evidence="4 6" id="KW-0067">ATP-binding</keyword>
<accession>A0ABR9CSY9</accession>
<dbReference type="PROSITE" id="PS51198">
    <property type="entry name" value="UVRD_HELICASE_ATP_BIND"/>
    <property type="match status" value="1"/>
</dbReference>
<evidence type="ECO:0000256" key="3">
    <source>
        <dbReference type="ARBA" id="ARBA00022806"/>
    </source>
</evidence>
<evidence type="ECO:0000256" key="4">
    <source>
        <dbReference type="ARBA" id="ARBA00022840"/>
    </source>
</evidence>
<evidence type="ECO:0000313" key="8">
    <source>
        <dbReference type="EMBL" id="MBD8893515.1"/>
    </source>
</evidence>
<keyword evidence="3 6" id="KW-0347">Helicase</keyword>
<dbReference type="SUPFAM" id="SSF52540">
    <property type="entry name" value="P-loop containing nucleoside triphosphate hydrolases"/>
    <property type="match status" value="1"/>
</dbReference>
<protein>
    <recommendedName>
        <fullName evidence="5">DNA 3'-5' helicase II</fullName>
    </recommendedName>
</protein>
<evidence type="ECO:0000256" key="1">
    <source>
        <dbReference type="ARBA" id="ARBA00022741"/>
    </source>
</evidence>
<dbReference type="InterPro" id="IPR000212">
    <property type="entry name" value="DNA_helicase_UvrD/REP"/>
</dbReference>
<evidence type="ECO:0000256" key="2">
    <source>
        <dbReference type="ARBA" id="ARBA00022801"/>
    </source>
</evidence>
<evidence type="ECO:0000313" key="9">
    <source>
        <dbReference type="Proteomes" id="UP000632063"/>
    </source>
</evidence>
<evidence type="ECO:0000259" key="7">
    <source>
        <dbReference type="PROSITE" id="PS51198"/>
    </source>
</evidence>
<name>A0ABR9CSY9_9HYPH</name>
<dbReference type="InterPro" id="IPR014016">
    <property type="entry name" value="UvrD-like_ATP-bd"/>
</dbReference>
<dbReference type="RefSeq" id="WP_192149636.1">
    <property type="nucleotide sequence ID" value="NZ_JACYXI010000013.1"/>
</dbReference>
<dbReference type="Pfam" id="PF00580">
    <property type="entry name" value="UvrD-helicase"/>
    <property type="match status" value="1"/>
</dbReference>
<keyword evidence="1 6" id="KW-0547">Nucleotide-binding</keyword>
<sequence>MRYIVFEECAVDELVSNRFFQTIEFDLGRALFELVAGHIPTANLPPEISLVKLDEGIAFTSKKASKNSHFLVLDLEQSDFIKEISENETIFVLQKTLRFAKKLWQNLSLNFSERVIPSSSKAILFPFPYKPTPYRVVIEQAPWSERLKKRNFAGKFLLVYKTGYGKGDANTEQAGLTNFKKAFEQIDKILSEARALNSDQTSNAPGVVQVSALDAVPSTNETSIFQSFDDWMKLLTNKQIEFINAEVTGAHRIEGAAGTGKTLCLMLKAISLLRKSEVNGSSKHIVFVTHSEATKRSIKEFLVVIDQDNFASRDRLLEKNTLKVCTLSELCAEQLAHRISDSEFIDRDALESKETQLLYVSEAYNSAMNADYPSHERFLSAELKDFLKKTESWNVTQMLQHEISVVIKGRASEDIDAYKKAPPLKYGIPINSDADKGFIFSIFRKYQEQLGAVSQFDTDDVVLTAIGQLDTPVWRRRRTRDGYDVIFIDETHLFNINELHIFHYFTKSDAHFPIIYSVDRTQAVGDHGWTNQDIAETLSGGAEPEDRSKLQTVFRSSPQIVELAFSIVSSGATLFTNFDNPLEATASSFTDKEERMAAQSVFRSYPNDQAMIEAAFERAEVMQREMTCKKGKVLIVGFDKEVVDCLHEYASSRNKPHLLLKKRGDVEAVGKAEASGKFVLAHADFVGGLEFFGVVAVGVDKGRLPPNKDQSSDNSKHFLSYASHNRLYVAVSRAKYRVELLGDQSRGPSILLEPAVQSRILTIAE</sequence>
<keyword evidence="9" id="KW-1185">Reference proteome</keyword>
<dbReference type="Proteomes" id="UP000632063">
    <property type="component" value="Unassembled WGS sequence"/>
</dbReference>
<dbReference type="PANTHER" id="PTHR11070">
    <property type="entry name" value="UVRD / RECB / PCRA DNA HELICASE FAMILY MEMBER"/>
    <property type="match status" value="1"/>
</dbReference>
<reference evidence="9" key="1">
    <citation type="submission" date="2020-09" db="EMBL/GenBank/DDBJ databases">
        <title>The genome sequence of strain Labrenzia suaedae 4C16A.</title>
        <authorList>
            <person name="Liu Y."/>
        </authorList>
    </citation>
    <scope>NUCLEOTIDE SEQUENCE [LARGE SCALE GENOMIC DNA]</scope>
    <source>
        <strain evidence="9">4C16A</strain>
    </source>
</reference>
<evidence type="ECO:0000256" key="5">
    <source>
        <dbReference type="ARBA" id="ARBA00034923"/>
    </source>
</evidence>
<feature type="binding site" evidence="6">
    <location>
        <begin position="255"/>
        <end position="262"/>
    </location>
    <ligand>
        <name>ATP</name>
        <dbReference type="ChEBI" id="CHEBI:30616"/>
    </ligand>
</feature>
<dbReference type="Gene3D" id="3.40.50.300">
    <property type="entry name" value="P-loop containing nucleotide triphosphate hydrolases"/>
    <property type="match status" value="2"/>
</dbReference>
<evidence type="ECO:0000256" key="6">
    <source>
        <dbReference type="PROSITE-ProRule" id="PRU00560"/>
    </source>
</evidence>
<keyword evidence="2 6" id="KW-0378">Hydrolase</keyword>